<feature type="region of interest" description="Disordered" evidence="1">
    <location>
        <begin position="86"/>
        <end position="113"/>
    </location>
</feature>
<dbReference type="WBParaSite" id="maker-unitig_35782-snap-gene-0.2-mRNA-1">
    <property type="protein sequence ID" value="maker-unitig_35782-snap-gene-0.2-mRNA-1"/>
    <property type="gene ID" value="maker-unitig_35782-snap-gene-0.2"/>
</dbReference>
<dbReference type="Proteomes" id="UP000095280">
    <property type="component" value="Unplaced"/>
</dbReference>
<sequence length="113" mass="12951">GKRARAIRPTKCARCATKQIGCNYWYLSDILRLHKDVLPVWTTPAPSSTSVFIAFWARDLSGELETKKRFSCAHWDVMDFQEDEERPRPRVTRTLSPVVPTESGHREFGAAFP</sequence>
<keyword evidence="2" id="KW-1185">Reference proteome</keyword>
<accession>A0A1I8FI24</accession>
<evidence type="ECO:0000256" key="1">
    <source>
        <dbReference type="SAM" id="MobiDB-lite"/>
    </source>
</evidence>
<evidence type="ECO:0000313" key="3">
    <source>
        <dbReference type="WBParaSite" id="maker-unitig_35782-snap-gene-0.2-mRNA-1"/>
    </source>
</evidence>
<feature type="compositionally biased region" description="Basic and acidic residues" evidence="1">
    <location>
        <begin position="103"/>
        <end position="113"/>
    </location>
</feature>
<protein>
    <submittedName>
        <fullName evidence="3">Zn(2)-C6 fungal-type domain-containing protein</fullName>
    </submittedName>
</protein>
<dbReference type="AlphaFoldDB" id="A0A1I8FI24"/>
<proteinExistence type="predicted"/>
<evidence type="ECO:0000313" key="2">
    <source>
        <dbReference type="Proteomes" id="UP000095280"/>
    </source>
</evidence>
<reference evidence="3" key="1">
    <citation type="submission" date="2016-11" db="UniProtKB">
        <authorList>
            <consortium name="WormBaseParasite"/>
        </authorList>
    </citation>
    <scope>IDENTIFICATION</scope>
</reference>
<name>A0A1I8FI24_9PLAT</name>
<organism evidence="2 3">
    <name type="scientific">Macrostomum lignano</name>
    <dbReference type="NCBI Taxonomy" id="282301"/>
    <lineage>
        <taxon>Eukaryota</taxon>
        <taxon>Metazoa</taxon>
        <taxon>Spiralia</taxon>
        <taxon>Lophotrochozoa</taxon>
        <taxon>Platyhelminthes</taxon>
        <taxon>Rhabditophora</taxon>
        <taxon>Macrostomorpha</taxon>
        <taxon>Macrostomida</taxon>
        <taxon>Macrostomidae</taxon>
        <taxon>Macrostomum</taxon>
    </lineage>
</organism>